<dbReference type="Gene3D" id="3.40.50.1460">
    <property type="match status" value="1"/>
</dbReference>
<dbReference type="Proteomes" id="UP001190700">
    <property type="component" value="Unassembled WGS sequence"/>
</dbReference>
<feature type="domain" description="Peptidase C14 caspase" evidence="2">
    <location>
        <begin position="154"/>
        <end position="424"/>
    </location>
</feature>
<protein>
    <recommendedName>
        <fullName evidence="2">Peptidase C14 caspase domain-containing protein</fullName>
    </recommendedName>
</protein>
<name>A0AAE0F998_9CHLO</name>
<dbReference type="InterPro" id="IPR011600">
    <property type="entry name" value="Pept_C14_caspase"/>
</dbReference>
<comment type="caution">
    <text evidence="3">The sequence shown here is derived from an EMBL/GenBank/DDBJ whole genome shotgun (WGS) entry which is preliminary data.</text>
</comment>
<dbReference type="InterPro" id="IPR050452">
    <property type="entry name" value="Metacaspase"/>
</dbReference>
<dbReference type="GO" id="GO:0005737">
    <property type="term" value="C:cytoplasm"/>
    <property type="evidence" value="ECO:0007669"/>
    <property type="project" value="TreeGrafter"/>
</dbReference>
<evidence type="ECO:0000313" key="3">
    <source>
        <dbReference type="EMBL" id="KAK3255433.1"/>
    </source>
</evidence>
<proteinExistence type="inferred from homology"/>
<dbReference type="PANTHER" id="PTHR48104">
    <property type="entry name" value="METACASPASE-4"/>
    <property type="match status" value="1"/>
</dbReference>
<gene>
    <name evidence="3" type="ORF">CYMTET_35382</name>
</gene>
<dbReference type="GO" id="GO:0004197">
    <property type="term" value="F:cysteine-type endopeptidase activity"/>
    <property type="evidence" value="ECO:0007669"/>
    <property type="project" value="InterPro"/>
</dbReference>
<comment type="similarity">
    <text evidence="1">Belongs to the peptidase C14B family.</text>
</comment>
<reference evidence="3 4" key="1">
    <citation type="journal article" date="2015" name="Genome Biol. Evol.">
        <title>Comparative Genomics of a Bacterivorous Green Alga Reveals Evolutionary Causalities and Consequences of Phago-Mixotrophic Mode of Nutrition.</title>
        <authorList>
            <person name="Burns J.A."/>
            <person name="Paasch A."/>
            <person name="Narechania A."/>
            <person name="Kim E."/>
        </authorList>
    </citation>
    <scope>NUCLEOTIDE SEQUENCE [LARGE SCALE GENOMIC DNA]</scope>
    <source>
        <strain evidence="3 4">PLY_AMNH</strain>
    </source>
</reference>
<dbReference type="Pfam" id="PF00656">
    <property type="entry name" value="Peptidase_C14"/>
    <property type="match status" value="1"/>
</dbReference>
<dbReference type="PANTHER" id="PTHR48104:SF30">
    <property type="entry name" value="METACASPASE-1"/>
    <property type="match status" value="1"/>
</dbReference>
<evidence type="ECO:0000313" key="4">
    <source>
        <dbReference type="Proteomes" id="UP001190700"/>
    </source>
</evidence>
<keyword evidence="4" id="KW-1185">Reference proteome</keyword>
<organism evidence="3 4">
    <name type="scientific">Cymbomonas tetramitiformis</name>
    <dbReference type="NCBI Taxonomy" id="36881"/>
    <lineage>
        <taxon>Eukaryota</taxon>
        <taxon>Viridiplantae</taxon>
        <taxon>Chlorophyta</taxon>
        <taxon>Pyramimonadophyceae</taxon>
        <taxon>Pyramimonadales</taxon>
        <taxon>Pyramimonadaceae</taxon>
        <taxon>Cymbomonas</taxon>
    </lineage>
</organism>
<dbReference type="GO" id="GO:0006508">
    <property type="term" value="P:proteolysis"/>
    <property type="evidence" value="ECO:0007669"/>
    <property type="project" value="InterPro"/>
</dbReference>
<sequence>MDRLRGCINDVTRVVELLVATYGFSRDNGEIQVLVDRPEENTSCFGCFRGSPDEYTADTLYEKLRAPPGRWLLKSNLSVGKELWRLLVGCGPAMGVAASARSRFGARCGYQAPPAGVHLARSGHSLAQSCGDAALLWQVKMGDEDPEEILGMACNDCTTANVLKGIHWLTQGAQAGDTLFFHFSGYTTHVPDEQGDEVDGMDEALCTMDFCFDVNHGILDRDLRSQLFDKVPKGVHLLVMLDTCHSGTLLDKKISPRSSDSVGSFGRIPSHGHIYITHSIVKGRFLAPPVSIQQRILVLKASRKEALRKQVEGTLRTRVVLNKALHDRQGDIFVISACQDHQVGRARTRGDDWIIGQPQMLGDPYPVPQLRLIIEIAGSLWGSRMFCKILNRYGRHLPYKRLVKKMQMLLWSMGLPQLPTLISTHVTWEHPDSGMREPERQKEIMREPLIFELLSREEDPESYGPVALPTAPALLSRRRMKLSTH</sequence>
<dbReference type="EMBL" id="LGRX02022614">
    <property type="protein sequence ID" value="KAK3255433.1"/>
    <property type="molecule type" value="Genomic_DNA"/>
</dbReference>
<evidence type="ECO:0000259" key="2">
    <source>
        <dbReference type="Pfam" id="PF00656"/>
    </source>
</evidence>
<evidence type="ECO:0000256" key="1">
    <source>
        <dbReference type="ARBA" id="ARBA00009005"/>
    </source>
</evidence>
<accession>A0AAE0F998</accession>
<dbReference type="AlphaFoldDB" id="A0AAE0F998"/>